<evidence type="ECO:0000259" key="4">
    <source>
        <dbReference type="PROSITE" id="PS51186"/>
    </source>
</evidence>
<gene>
    <name evidence="5" type="ORF">SAMN04490356_8374</name>
</gene>
<dbReference type="PANTHER" id="PTHR43792">
    <property type="entry name" value="GNAT FAMILY, PUTATIVE (AFU_ORTHOLOGUE AFUA_3G00765)-RELATED-RELATED"/>
    <property type="match status" value="1"/>
</dbReference>
<evidence type="ECO:0000256" key="2">
    <source>
        <dbReference type="ARBA" id="ARBA00023315"/>
    </source>
</evidence>
<dbReference type="PANTHER" id="PTHR43792:SF8">
    <property type="entry name" value="[RIBOSOMAL PROTEIN US5]-ALANINE N-ACETYLTRANSFERASE"/>
    <property type="match status" value="1"/>
</dbReference>
<evidence type="ECO:0000313" key="6">
    <source>
        <dbReference type="Proteomes" id="UP000198609"/>
    </source>
</evidence>
<name>A0A1H5AJQ8_STRMJ</name>
<comment type="similarity">
    <text evidence="3">Belongs to the acetyltransferase family. RimJ subfamily.</text>
</comment>
<dbReference type="AlphaFoldDB" id="A0A1H5AJQ8"/>
<accession>A0A1H5AJQ8</accession>
<dbReference type="GO" id="GO:0008999">
    <property type="term" value="F:protein-N-terminal-alanine acetyltransferase activity"/>
    <property type="evidence" value="ECO:0007669"/>
    <property type="project" value="TreeGrafter"/>
</dbReference>
<proteinExistence type="inferred from homology"/>
<keyword evidence="5" id="KW-0687">Ribonucleoprotein</keyword>
<protein>
    <submittedName>
        <fullName evidence="5">[SSU ribosomal protein S5P]-alanine acetyltransferase</fullName>
    </submittedName>
</protein>
<evidence type="ECO:0000256" key="1">
    <source>
        <dbReference type="ARBA" id="ARBA00022679"/>
    </source>
</evidence>
<dbReference type="EMBL" id="FNST01000002">
    <property type="protein sequence ID" value="SED42004.1"/>
    <property type="molecule type" value="Genomic_DNA"/>
</dbReference>
<sequence length="185" mass="20783">MNLPAVPLADGITMRIPVPDDAEALADAYTRNREHLHPTSPRREESFFTADGQAARLRDQLEQWELGRMVPWVLAGAERILGTVTLSHIVLGPWRNAHLAYWLDTGHLGRGLTTLAVRSACRVADEQLGLHRIEASTLVENVPSQRVLLRCEFTRIGMAPDYLHIAGAWRDHLLFQRVLNDRPSA</sequence>
<dbReference type="Proteomes" id="UP000198609">
    <property type="component" value="Unassembled WGS sequence"/>
</dbReference>
<feature type="domain" description="N-acetyltransferase" evidence="4">
    <location>
        <begin position="12"/>
        <end position="176"/>
    </location>
</feature>
<dbReference type="Gene3D" id="3.40.630.30">
    <property type="match status" value="1"/>
</dbReference>
<dbReference type="SUPFAM" id="SSF55729">
    <property type="entry name" value="Acyl-CoA N-acyltransferases (Nat)"/>
    <property type="match status" value="1"/>
</dbReference>
<evidence type="ECO:0000313" key="5">
    <source>
        <dbReference type="EMBL" id="SED42004.1"/>
    </source>
</evidence>
<dbReference type="RefSeq" id="WP_425288483.1">
    <property type="nucleotide sequence ID" value="NZ_FNST01000002.1"/>
</dbReference>
<dbReference type="InterPro" id="IPR000182">
    <property type="entry name" value="GNAT_dom"/>
</dbReference>
<organism evidence="5 6">
    <name type="scientific">Streptomyces melanosporofaciens</name>
    <dbReference type="NCBI Taxonomy" id="67327"/>
    <lineage>
        <taxon>Bacteria</taxon>
        <taxon>Bacillati</taxon>
        <taxon>Actinomycetota</taxon>
        <taxon>Actinomycetes</taxon>
        <taxon>Kitasatosporales</taxon>
        <taxon>Streptomycetaceae</taxon>
        <taxon>Streptomyces</taxon>
        <taxon>Streptomyces violaceusniger group</taxon>
    </lineage>
</organism>
<reference evidence="6" key="1">
    <citation type="submission" date="2016-10" db="EMBL/GenBank/DDBJ databases">
        <authorList>
            <person name="Varghese N."/>
            <person name="Submissions S."/>
        </authorList>
    </citation>
    <scope>NUCLEOTIDE SEQUENCE [LARGE SCALE GENOMIC DNA]</scope>
    <source>
        <strain evidence="6">DSM 40318</strain>
    </source>
</reference>
<dbReference type="PROSITE" id="PS51186">
    <property type="entry name" value="GNAT"/>
    <property type="match status" value="1"/>
</dbReference>
<dbReference type="Pfam" id="PF13302">
    <property type="entry name" value="Acetyltransf_3"/>
    <property type="match status" value="1"/>
</dbReference>
<keyword evidence="1 5" id="KW-0808">Transferase</keyword>
<dbReference type="InterPro" id="IPR016181">
    <property type="entry name" value="Acyl_CoA_acyltransferase"/>
</dbReference>
<keyword evidence="6" id="KW-1185">Reference proteome</keyword>
<dbReference type="InterPro" id="IPR051531">
    <property type="entry name" value="N-acetyltransferase"/>
</dbReference>
<keyword evidence="5" id="KW-0689">Ribosomal protein</keyword>
<dbReference type="GO" id="GO:0005840">
    <property type="term" value="C:ribosome"/>
    <property type="evidence" value="ECO:0007669"/>
    <property type="project" value="UniProtKB-KW"/>
</dbReference>
<evidence type="ECO:0000256" key="3">
    <source>
        <dbReference type="ARBA" id="ARBA00038502"/>
    </source>
</evidence>
<keyword evidence="2" id="KW-0012">Acyltransferase</keyword>
<dbReference type="GO" id="GO:0005737">
    <property type="term" value="C:cytoplasm"/>
    <property type="evidence" value="ECO:0007669"/>
    <property type="project" value="TreeGrafter"/>
</dbReference>